<dbReference type="InterPro" id="IPR036366">
    <property type="entry name" value="PGBDSf"/>
</dbReference>
<keyword evidence="4" id="KW-0378">Hydrolase</keyword>
<dbReference type="PANTHER" id="PTHR30417">
    <property type="entry name" value="N-ACETYLMURAMOYL-L-ALANINE AMIDASE AMID"/>
    <property type="match status" value="1"/>
</dbReference>
<dbReference type="InterPro" id="IPR036505">
    <property type="entry name" value="Amidase/PGRP_sf"/>
</dbReference>
<comment type="caution">
    <text evidence="8">The sequence shown here is derived from an EMBL/GenBank/DDBJ whole genome shotgun (WGS) entry which is preliminary data.</text>
</comment>
<comment type="catalytic activity">
    <reaction evidence="1">
        <text>Hydrolyzes the link between N-acetylmuramoyl residues and L-amino acid residues in certain cell-wall glycopeptides.</text>
        <dbReference type="EC" id="3.5.1.28"/>
    </reaction>
</comment>
<protein>
    <recommendedName>
        <fullName evidence="3">N-acetylmuramoyl-L-alanine amidase</fullName>
        <ecNumber evidence="3">3.5.1.28</ecNumber>
    </recommendedName>
</protein>
<dbReference type="Gene3D" id="1.10.101.10">
    <property type="entry name" value="PGBD-like superfamily/PGBD"/>
    <property type="match status" value="1"/>
</dbReference>
<dbReference type="SUPFAM" id="SSF55846">
    <property type="entry name" value="N-acetylmuramoyl-L-alanine amidase-like"/>
    <property type="match status" value="1"/>
</dbReference>
<evidence type="ECO:0000256" key="6">
    <source>
        <dbReference type="SAM" id="MobiDB-lite"/>
    </source>
</evidence>
<evidence type="ECO:0000256" key="3">
    <source>
        <dbReference type="ARBA" id="ARBA00011901"/>
    </source>
</evidence>
<dbReference type="FunFam" id="3.40.80.10:FF:000003">
    <property type="entry name" value="N-acetylmuramoyl-L-alanine amidase"/>
    <property type="match status" value="1"/>
</dbReference>
<evidence type="ECO:0000256" key="5">
    <source>
        <dbReference type="ARBA" id="ARBA00023316"/>
    </source>
</evidence>
<dbReference type="GO" id="GO:0009253">
    <property type="term" value="P:peptidoglycan catabolic process"/>
    <property type="evidence" value="ECO:0007669"/>
    <property type="project" value="InterPro"/>
</dbReference>
<sequence length="296" mass="32864">MFPCAFFFIRPFVRRTATSPSGPRPGAARADSRPSPPPWRAALSACLLLALGACASYDPSKLDIDRSIQAKSQNSRVEMVVLHYTSSGNEAALKTLSQLNVSSHYLVTNAPRPHVYQLVDESRRAWHAGVSAWYERSDVNSASIGIEIVNDGRRRDGTWAPYPAVQIKVVAALLKDIIRRHQIKPRNIVGHSDVAPQRKIDPGPLFPWRELARQGIGRWYDEDLARRYALQFQQQGLPDAAWIQGALRRAGYDTPSSGVLDEATRNVIAAFQMHYRPSDYGGEPDAQTLGILKALP</sequence>
<dbReference type="InterPro" id="IPR002502">
    <property type="entry name" value="Amidase_domain"/>
</dbReference>
<evidence type="ECO:0000256" key="4">
    <source>
        <dbReference type="ARBA" id="ARBA00022801"/>
    </source>
</evidence>
<dbReference type="CDD" id="cd06583">
    <property type="entry name" value="PGRP"/>
    <property type="match status" value="1"/>
</dbReference>
<dbReference type="Proteomes" id="UP000580517">
    <property type="component" value="Unassembled WGS sequence"/>
</dbReference>
<dbReference type="RefSeq" id="WP_129970299.1">
    <property type="nucleotide sequence ID" value="NZ_JACCEW010000005.1"/>
</dbReference>
<evidence type="ECO:0000256" key="2">
    <source>
        <dbReference type="ARBA" id="ARBA00007553"/>
    </source>
</evidence>
<proteinExistence type="inferred from homology"/>
<name>A0A853FC02_9BURK</name>
<dbReference type="EC" id="3.5.1.28" evidence="3"/>
<evidence type="ECO:0000313" key="8">
    <source>
        <dbReference type="EMBL" id="NYT38315.1"/>
    </source>
</evidence>
<dbReference type="InterPro" id="IPR036365">
    <property type="entry name" value="PGBD-like_sf"/>
</dbReference>
<evidence type="ECO:0000259" key="7">
    <source>
        <dbReference type="SMART" id="SM00644"/>
    </source>
</evidence>
<evidence type="ECO:0000313" key="9">
    <source>
        <dbReference type="Proteomes" id="UP000580517"/>
    </source>
</evidence>
<dbReference type="GO" id="GO:0008745">
    <property type="term" value="F:N-acetylmuramoyl-L-alanine amidase activity"/>
    <property type="evidence" value="ECO:0007669"/>
    <property type="project" value="UniProtKB-EC"/>
</dbReference>
<reference evidence="8 9" key="1">
    <citation type="submission" date="2020-07" db="EMBL/GenBank/DDBJ databases">
        <title>Taxonomic revisions and descriptions of new bacterial species based on genomic comparisons in the high-G+C-content subgroup of the family Alcaligenaceae.</title>
        <authorList>
            <person name="Szabo A."/>
            <person name="Felfoldi T."/>
        </authorList>
    </citation>
    <scope>NUCLEOTIDE SEQUENCE [LARGE SCALE GENOMIC DNA]</scope>
    <source>
        <strain evidence="8 9">DSM 25264</strain>
    </source>
</reference>
<dbReference type="AlphaFoldDB" id="A0A853FC02"/>
<dbReference type="GO" id="GO:0009254">
    <property type="term" value="P:peptidoglycan turnover"/>
    <property type="evidence" value="ECO:0007669"/>
    <property type="project" value="TreeGrafter"/>
</dbReference>
<dbReference type="SMART" id="SM00644">
    <property type="entry name" value="Ami_2"/>
    <property type="match status" value="1"/>
</dbReference>
<dbReference type="GO" id="GO:0071555">
    <property type="term" value="P:cell wall organization"/>
    <property type="evidence" value="ECO:0007669"/>
    <property type="project" value="UniProtKB-KW"/>
</dbReference>
<dbReference type="Pfam" id="PF01471">
    <property type="entry name" value="PG_binding_1"/>
    <property type="match status" value="1"/>
</dbReference>
<accession>A0A853FC02</accession>
<feature type="domain" description="N-acetylmuramoyl-L-alanine amidase" evidence="7">
    <location>
        <begin position="65"/>
        <end position="203"/>
    </location>
</feature>
<dbReference type="InterPro" id="IPR051206">
    <property type="entry name" value="NAMLAA_amidase_2"/>
</dbReference>
<keyword evidence="9" id="KW-1185">Reference proteome</keyword>
<dbReference type="Gene3D" id="3.40.80.10">
    <property type="entry name" value="Peptidoglycan recognition protein-like"/>
    <property type="match status" value="1"/>
</dbReference>
<evidence type="ECO:0000256" key="1">
    <source>
        <dbReference type="ARBA" id="ARBA00001561"/>
    </source>
</evidence>
<dbReference type="OrthoDB" id="9794842at2"/>
<comment type="similarity">
    <text evidence="2">Belongs to the N-acetylmuramoyl-L-alanine amidase 2 family.</text>
</comment>
<dbReference type="InterPro" id="IPR002477">
    <property type="entry name" value="Peptidoglycan-bd-like"/>
</dbReference>
<gene>
    <name evidence="8" type="ORF">H0A68_15635</name>
</gene>
<dbReference type="SUPFAM" id="SSF47090">
    <property type="entry name" value="PGBD-like"/>
    <property type="match status" value="1"/>
</dbReference>
<dbReference type="GO" id="GO:0019867">
    <property type="term" value="C:outer membrane"/>
    <property type="evidence" value="ECO:0007669"/>
    <property type="project" value="TreeGrafter"/>
</dbReference>
<keyword evidence="5" id="KW-0961">Cell wall biogenesis/degradation</keyword>
<dbReference type="Pfam" id="PF01510">
    <property type="entry name" value="Amidase_2"/>
    <property type="match status" value="1"/>
</dbReference>
<feature type="region of interest" description="Disordered" evidence="6">
    <location>
        <begin position="17"/>
        <end position="37"/>
    </location>
</feature>
<dbReference type="PANTHER" id="PTHR30417:SF1">
    <property type="entry name" value="N-ACETYLMURAMOYL-L-ALANINE AMIDASE AMID"/>
    <property type="match status" value="1"/>
</dbReference>
<dbReference type="EMBL" id="JACCEW010000005">
    <property type="protein sequence ID" value="NYT38315.1"/>
    <property type="molecule type" value="Genomic_DNA"/>
</dbReference>
<organism evidence="8 9">
    <name type="scientific">Allopusillimonas soli</name>
    <dbReference type="NCBI Taxonomy" id="659016"/>
    <lineage>
        <taxon>Bacteria</taxon>
        <taxon>Pseudomonadati</taxon>
        <taxon>Pseudomonadota</taxon>
        <taxon>Betaproteobacteria</taxon>
        <taxon>Burkholderiales</taxon>
        <taxon>Alcaligenaceae</taxon>
        <taxon>Allopusillimonas</taxon>
    </lineage>
</organism>